<evidence type="ECO:0000256" key="3">
    <source>
        <dbReference type="ARBA" id="ARBA00022448"/>
    </source>
</evidence>
<name>A0A9D1S0J1_9MICC</name>
<feature type="transmembrane region" description="Helical" evidence="9">
    <location>
        <begin position="161"/>
        <end position="179"/>
    </location>
</feature>
<sequence length="385" mass="39566">MEQRSAPARDGARDGQTPSGLGPSDRGLFGPGQRPLRWGAFSFHGDLRAVGVFVVLLLATAAVGWWGLISGSSQLGMADAFAALTGTADEGTARVILDWRLPRVVFTVLGGAALAVSGAVFQSQTRNPLGSPDIIGFSTGAYTGALLLAVLGISGLVATPIAAILGGLGTGVLIYLLAWKRGVSGLRIIIVGIGVSIFLGSLNTYLVTTLSIEDAVSVATWGAGSVNDITWNHVWPVLGALVVILPVMLSRAREMTFMEMGDDASQGLGIRIEAVRLVQYTGGIVLVAVVTAAAGPIAFVALVAPQVAMRLTRSSSVQLLPAAAMGALLLTASDLLARSPVLPMQPPVGVVTLCLGGAYLVWLLTGIGRITAGPRKTAGTRRQAG</sequence>
<dbReference type="Gene3D" id="1.10.3470.10">
    <property type="entry name" value="ABC transporter involved in vitamin B12 uptake, BtuC"/>
    <property type="match status" value="1"/>
</dbReference>
<dbReference type="Pfam" id="PF01032">
    <property type="entry name" value="FecCD"/>
    <property type="match status" value="1"/>
</dbReference>
<feature type="transmembrane region" description="Helical" evidence="9">
    <location>
        <begin position="186"/>
        <end position="212"/>
    </location>
</feature>
<dbReference type="AlphaFoldDB" id="A0A9D1S0J1"/>
<organism evidence="10 11">
    <name type="scientific">Candidatus Nesterenkonia stercoripullorum</name>
    <dbReference type="NCBI Taxonomy" id="2838701"/>
    <lineage>
        <taxon>Bacteria</taxon>
        <taxon>Bacillati</taxon>
        <taxon>Actinomycetota</taxon>
        <taxon>Actinomycetes</taxon>
        <taxon>Micrococcales</taxon>
        <taxon>Micrococcaceae</taxon>
        <taxon>Nesterenkonia</taxon>
    </lineage>
</organism>
<evidence type="ECO:0000256" key="2">
    <source>
        <dbReference type="ARBA" id="ARBA00007935"/>
    </source>
</evidence>
<reference evidence="10" key="1">
    <citation type="journal article" date="2021" name="PeerJ">
        <title>Extensive microbial diversity within the chicken gut microbiome revealed by metagenomics and culture.</title>
        <authorList>
            <person name="Gilroy R."/>
            <person name="Ravi A."/>
            <person name="Getino M."/>
            <person name="Pursley I."/>
            <person name="Horton D.L."/>
            <person name="Alikhan N.F."/>
            <person name="Baker D."/>
            <person name="Gharbi K."/>
            <person name="Hall N."/>
            <person name="Watson M."/>
            <person name="Adriaenssens E.M."/>
            <person name="Foster-Nyarko E."/>
            <person name="Jarju S."/>
            <person name="Secka A."/>
            <person name="Antonio M."/>
            <person name="Oren A."/>
            <person name="Chaudhuri R.R."/>
            <person name="La Ragione R."/>
            <person name="Hildebrand F."/>
            <person name="Pallen M.J."/>
        </authorList>
    </citation>
    <scope>NUCLEOTIDE SEQUENCE</scope>
    <source>
        <strain evidence="10">ChiHejej3B27-3195</strain>
    </source>
</reference>
<evidence type="ECO:0000256" key="4">
    <source>
        <dbReference type="ARBA" id="ARBA00022475"/>
    </source>
</evidence>
<keyword evidence="6 9" id="KW-1133">Transmembrane helix</keyword>
<keyword evidence="3" id="KW-0813">Transport</keyword>
<feature type="region of interest" description="Disordered" evidence="8">
    <location>
        <begin position="1"/>
        <end position="27"/>
    </location>
</feature>
<proteinExistence type="inferred from homology"/>
<feature type="transmembrane region" description="Helical" evidence="9">
    <location>
        <begin position="134"/>
        <end position="155"/>
    </location>
</feature>
<dbReference type="EMBL" id="DXGD01000073">
    <property type="protein sequence ID" value="HIW98884.1"/>
    <property type="molecule type" value="Genomic_DNA"/>
</dbReference>
<dbReference type="InterPro" id="IPR000522">
    <property type="entry name" value="ABC_transptr_permease_BtuC"/>
</dbReference>
<feature type="transmembrane region" description="Helical" evidence="9">
    <location>
        <begin position="47"/>
        <end position="68"/>
    </location>
</feature>
<dbReference type="GO" id="GO:0033214">
    <property type="term" value="P:siderophore-iron import into cell"/>
    <property type="evidence" value="ECO:0007669"/>
    <property type="project" value="TreeGrafter"/>
</dbReference>
<protein>
    <submittedName>
        <fullName evidence="10">Iron chelate uptake ABC transporter family permease subunit</fullName>
    </submittedName>
</protein>
<keyword evidence="4" id="KW-1003">Cell membrane</keyword>
<comment type="subcellular location">
    <subcellularLocation>
        <location evidence="1">Cell membrane</location>
        <topology evidence="1">Multi-pass membrane protein</topology>
    </subcellularLocation>
</comment>
<feature type="transmembrane region" description="Helical" evidence="9">
    <location>
        <begin position="348"/>
        <end position="367"/>
    </location>
</feature>
<evidence type="ECO:0000313" key="10">
    <source>
        <dbReference type="EMBL" id="HIW98884.1"/>
    </source>
</evidence>
<feature type="transmembrane region" description="Helical" evidence="9">
    <location>
        <begin position="280"/>
        <end position="304"/>
    </location>
</feature>
<evidence type="ECO:0000313" key="11">
    <source>
        <dbReference type="Proteomes" id="UP000824151"/>
    </source>
</evidence>
<dbReference type="InterPro" id="IPR037294">
    <property type="entry name" value="ABC_BtuC-like"/>
</dbReference>
<accession>A0A9D1S0J1</accession>
<evidence type="ECO:0000256" key="1">
    <source>
        <dbReference type="ARBA" id="ARBA00004651"/>
    </source>
</evidence>
<evidence type="ECO:0000256" key="7">
    <source>
        <dbReference type="ARBA" id="ARBA00023136"/>
    </source>
</evidence>
<evidence type="ECO:0000256" key="8">
    <source>
        <dbReference type="SAM" id="MobiDB-lite"/>
    </source>
</evidence>
<dbReference type="PANTHER" id="PTHR30472:SF24">
    <property type="entry name" value="FERRIC ENTEROBACTIN TRANSPORT SYSTEM PERMEASE PROTEIN FEPG"/>
    <property type="match status" value="1"/>
</dbReference>
<feature type="transmembrane region" description="Helical" evidence="9">
    <location>
        <begin position="232"/>
        <end position="250"/>
    </location>
</feature>
<keyword evidence="5 9" id="KW-0812">Transmembrane</keyword>
<comment type="similarity">
    <text evidence="2">Belongs to the binding-protein-dependent transport system permease family. FecCD subfamily.</text>
</comment>
<keyword evidence="7 9" id="KW-0472">Membrane</keyword>
<evidence type="ECO:0000256" key="5">
    <source>
        <dbReference type="ARBA" id="ARBA00022692"/>
    </source>
</evidence>
<dbReference type="GO" id="GO:0022857">
    <property type="term" value="F:transmembrane transporter activity"/>
    <property type="evidence" value="ECO:0007669"/>
    <property type="project" value="InterPro"/>
</dbReference>
<gene>
    <name evidence="10" type="ORF">H9871_01945</name>
</gene>
<comment type="caution">
    <text evidence="10">The sequence shown here is derived from an EMBL/GenBank/DDBJ whole genome shotgun (WGS) entry which is preliminary data.</text>
</comment>
<dbReference type="CDD" id="cd06550">
    <property type="entry name" value="TM_ABC_iron-siderophores_like"/>
    <property type="match status" value="1"/>
</dbReference>
<evidence type="ECO:0000256" key="9">
    <source>
        <dbReference type="SAM" id="Phobius"/>
    </source>
</evidence>
<evidence type="ECO:0000256" key="6">
    <source>
        <dbReference type="ARBA" id="ARBA00022989"/>
    </source>
</evidence>
<feature type="transmembrane region" description="Helical" evidence="9">
    <location>
        <begin position="104"/>
        <end position="122"/>
    </location>
</feature>
<dbReference type="SUPFAM" id="SSF81345">
    <property type="entry name" value="ABC transporter involved in vitamin B12 uptake, BtuC"/>
    <property type="match status" value="1"/>
</dbReference>
<dbReference type="GO" id="GO:0005886">
    <property type="term" value="C:plasma membrane"/>
    <property type="evidence" value="ECO:0007669"/>
    <property type="project" value="UniProtKB-SubCell"/>
</dbReference>
<dbReference type="Proteomes" id="UP000824151">
    <property type="component" value="Unassembled WGS sequence"/>
</dbReference>
<reference evidence="10" key="2">
    <citation type="submission" date="2021-04" db="EMBL/GenBank/DDBJ databases">
        <authorList>
            <person name="Gilroy R."/>
        </authorList>
    </citation>
    <scope>NUCLEOTIDE SEQUENCE</scope>
    <source>
        <strain evidence="10">ChiHejej3B27-3195</strain>
    </source>
</reference>
<dbReference type="PANTHER" id="PTHR30472">
    <property type="entry name" value="FERRIC ENTEROBACTIN TRANSPORT SYSTEM PERMEASE PROTEIN"/>
    <property type="match status" value="1"/>
</dbReference>